<comment type="caution">
    <text evidence="1">The sequence shown here is derived from an EMBL/GenBank/DDBJ whole genome shotgun (WGS) entry which is preliminary data.</text>
</comment>
<evidence type="ECO:0000313" key="1">
    <source>
        <dbReference type="EMBL" id="KAK7682725.1"/>
    </source>
</evidence>
<dbReference type="EMBL" id="JASBNA010000034">
    <property type="protein sequence ID" value="KAK7682725.1"/>
    <property type="molecule type" value="Genomic_DNA"/>
</dbReference>
<reference evidence="1 2" key="1">
    <citation type="submission" date="2022-09" db="EMBL/GenBank/DDBJ databases">
        <authorList>
            <person name="Palmer J.M."/>
        </authorList>
    </citation>
    <scope>NUCLEOTIDE SEQUENCE [LARGE SCALE GENOMIC DNA]</scope>
    <source>
        <strain evidence="1 2">DSM 7382</strain>
    </source>
</reference>
<organism evidence="1 2">
    <name type="scientific">Cerrena zonata</name>
    <dbReference type="NCBI Taxonomy" id="2478898"/>
    <lineage>
        <taxon>Eukaryota</taxon>
        <taxon>Fungi</taxon>
        <taxon>Dikarya</taxon>
        <taxon>Basidiomycota</taxon>
        <taxon>Agaricomycotina</taxon>
        <taxon>Agaricomycetes</taxon>
        <taxon>Polyporales</taxon>
        <taxon>Cerrenaceae</taxon>
        <taxon>Cerrena</taxon>
    </lineage>
</organism>
<protein>
    <submittedName>
        <fullName evidence="1">Uncharacterized protein</fullName>
    </submittedName>
</protein>
<evidence type="ECO:0000313" key="2">
    <source>
        <dbReference type="Proteomes" id="UP001385951"/>
    </source>
</evidence>
<accession>A0AAW0FN46</accession>
<dbReference type="Proteomes" id="UP001385951">
    <property type="component" value="Unassembled WGS sequence"/>
</dbReference>
<gene>
    <name evidence="1" type="ORF">QCA50_014108</name>
</gene>
<proteinExistence type="predicted"/>
<dbReference type="AlphaFoldDB" id="A0AAW0FN46"/>
<sequence length="154" mass="17833">MIPIVTKEAIFYGFTLTPDQFKNIVDGLCSDLVEPDDCLKAYVGMYDGWRRKIPTPERSKVPRLRMIYKPGVNLCLSGEDTIDRFIFPTRWVEYESDAQLQDQALLEPNDQDIIRLQDFAAFTEGVYGVKLPPAESFGFGCIKDYHPTQEWRDW</sequence>
<name>A0AAW0FN46_9APHY</name>
<keyword evidence="2" id="KW-1185">Reference proteome</keyword>